<keyword evidence="1" id="KW-0472">Membrane</keyword>
<dbReference type="AlphaFoldDB" id="A0A263BSV2"/>
<feature type="transmembrane region" description="Helical" evidence="1">
    <location>
        <begin position="211"/>
        <end position="232"/>
    </location>
</feature>
<dbReference type="Pfam" id="PF13240">
    <property type="entry name" value="Zn_Ribbon_1"/>
    <property type="match status" value="1"/>
</dbReference>
<dbReference type="Proteomes" id="UP000217083">
    <property type="component" value="Unassembled WGS sequence"/>
</dbReference>
<keyword evidence="1" id="KW-0812">Transmembrane</keyword>
<dbReference type="EMBL" id="NPIA01000006">
    <property type="protein sequence ID" value="OZM56447.1"/>
    <property type="molecule type" value="Genomic_DNA"/>
</dbReference>
<protein>
    <recommendedName>
        <fullName evidence="2">Zinc-ribbon domain-containing protein</fullName>
    </recommendedName>
</protein>
<evidence type="ECO:0000256" key="1">
    <source>
        <dbReference type="SAM" id="Phobius"/>
    </source>
</evidence>
<dbReference type="InterPro" id="IPR026870">
    <property type="entry name" value="Zinc_ribbon_dom"/>
</dbReference>
<feature type="transmembrane region" description="Helical" evidence="1">
    <location>
        <begin position="161"/>
        <end position="178"/>
    </location>
</feature>
<organism evidence="3 4">
    <name type="scientific">Lottiidibacillus patelloidae</name>
    <dbReference type="NCBI Taxonomy" id="2670334"/>
    <lineage>
        <taxon>Bacteria</taxon>
        <taxon>Bacillati</taxon>
        <taxon>Bacillota</taxon>
        <taxon>Bacilli</taxon>
        <taxon>Bacillales</taxon>
        <taxon>Bacillaceae</taxon>
        <taxon>Lottiidibacillus</taxon>
    </lineage>
</organism>
<reference evidence="3" key="1">
    <citation type="submission" date="2017-08" db="EMBL/GenBank/DDBJ databases">
        <authorList>
            <person name="de Groot N.N."/>
        </authorList>
    </citation>
    <scope>NUCLEOTIDE SEQUENCE [LARGE SCALE GENOMIC DNA]</scope>
    <source>
        <strain evidence="3">SA5d-4</strain>
    </source>
</reference>
<dbReference type="InterPro" id="IPR024399">
    <property type="entry name" value="DUF2628"/>
</dbReference>
<evidence type="ECO:0000313" key="3">
    <source>
        <dbReference type="EMBL" id="OZM56447.1"/>
    </source>
</evidence>
<keyword evidence="4" id="KW-1185">Reference proteome</keyword>
<dbReference type="Pfam" id="PF10947">
    <property type="entry name" value="DUF2628"/>
    <property type="match status" value="1"/>
</dbReference>
<comment type="caution">
    <text evidence="3">The sequence shown here is derived from an EMBL/GenBank/DDBJ whole genome shotgun (WGS) entry which is preliminary data.</text>
</comment>
<feature type="transmembrane region" description="Helical" evidence="1">
    <location>
        <begin position="101"/>
        <end position="120"/>
    </location>
</feature>
<feature type="transmembrane region" description="Helical" evidence="1">
    <location>
        <begin position="127"/>
        <end position="149"/>
    </location>
</feature>
<proteinExistence type="predicted"/>
<name>A0A263BSV2_9BACI</name>
<reference evidence="3" key="2">
    <citation type="submission" date="2017-09" db="EMBL/GenBank/DDBJ databases">
        <title>Bacillus patelloidae sp. nov., isolated from the intestinal tract of a marine limpet.</title>
        <authorList>
            <person name="Liu R."/>
            <person name="Dong C."/>
            <person name="Shao Z."/>
        </authorList>
    </citation>
    <scope>NUCLEOTIDE SEQUENCE [LARGE SCALE GENOMIC DNA]</scope>
    <source>
        <strain evidence="3">SA5d-4</strain>
    </source>
</reference>
<keyword evidence="1" id="KW-1133">Transmembrane helix</keyword>
<accession>A0A263BSV2</accession>
<sequence length="337" mass="38265">MITLYCSKCGNKVTEDALFCSACGEKVIRIAAKNDESNAREDEKFEEIKANKTSEEEVIVESQSEDLSTEEPNQDEVLAEAYVGSKYPYYKEKWVKMDETGSGGAGNIAAFFLGVFWLGYRKMYRELLFIALAFLLIDFLLVYVINYQYSTESFIDPVDSVIGLAASILMAIFGNKLYKSHVDRKIEKIKKEDSNFDETIKIAKRKGGNRWLGVLIALGVFLAYSFLTSYIAPSNLDAIYAVQGGAFYDYPEKTVEEAFDDFFLEGEWEYISQNTPYDVVLFRGLAPSKDGLDELDVEVKFILDPDNKSFELTEVIIEGKSYTSDEDINEFLEIVYE</sequence>
<evidence type="ECO:0000259" key="2">
    <source>
        <dbReference type="Pfam" id="PF13240"/>
    </source>
</evidence>
<feature type="domain" description="Zinc-ribbon" evidence="2">
    <location>
        <begin position="5"/>
        <end position="26"/>
    </location>
</feature>
<evidence type="ECO:0000313" key="4">
    <source>
        <dbReference type="Proteomes" id="UP000217083"/>
    </source>
</evidence>
<gene>
    <name evidence="3" type="ORF">CIB95_11775</name>
</gene>